<dbReference type="AlphaFoldDB" id="A0AAX4L438"/>
<gene>
    <name evidence="1" type="ORF">V6M85_04930</name>
</gene>
<sequence>MFCYKLVYFDDKYFMYIYDGDKVIGLVPLDKNQSTSLAKVKEYEERFGWKKC</sequence>
<evidence type="ECO:0000313" key="2">
    <source>
        <dbReference type="Proteomes" id="UP001432202"/>
    </source>
</evidence>
<accession>A0AAX4L438</accession>
<keyword evidence="2" id="KW-1185">Reference proteome</keyword>
<evidence type="ECO:0000313" key="1">
    <source>
        <dbReference type="EMBL" id="WWQ61423.1"/>
    </source>
</evidence>
<dbReference type="EMBL" id="CP146016">
    <property type="protein sequence ID" value="WWQ61423.1"/>
    <property type="molecule type" value="Genomic_DNA"/>
</dbReference>
<organism evidence="1 2">
    <name type="scientific">Sulfolobus tengchongensis</name>
    <dbReference type="NCBI Taxonomy" id="207809"/>
    <lineage>
        <taxon>Archaea</taxon>
        <taxon>Thermoproteota</taxon>
        <taxon>Thermoprotei</taxon>
        <taxon>Sulfolobales</taxon>
        <taxon>Sulfolobaceae</taxon>
        <taxon>Sulfolobus</taxon>
    </lineage>
</organism>
<dbReference type="RefSeq" id="WP_338603725.1">
    <property type="nucleotide sequence ID" value="NZ_CP146016.1"/>
</dbReference>
<dbReference type="GeneID" id="89336088"/>
<reference evidence="1 2" key="1">
    <citation type="submission" date="2024-02" db="EMBL/GenBank/DDBJ databases">
        <title>STSV induces naive adaptation in Sulfolobus.</title>
        <authorList>
            <person name="Xiang X."/>
            <person name="Song M."/>
        </authorList>
    </citation>
    <scope>NUCLEOTIDE SEQUENCE [LARGE SCALE GENOMIC DNA]</scope>
    <source>
        <strain evidence="1 2">RT2</strain>
    </source>
</reference>
<name>A0AAX4L438_9CREN</name>
<proteinExistence type="predicted"/>
<dbReference type="Proteomes" id="UP001432202">
    <property type="component" value="Chromosome"/>
</dbReference>
<protein>
    <submittedName>
        <fullName evidence="1">Uncharacterized protein</fullName>
    </submittedName>
</protein>